<keyword evidence="2" id="KW-0436">Ligase</keyword>
<dbReference type="EMBL" id="CP104013">
    <property type="protein sequence ID" value="UYP47712.1"/>
    <property type="molecule type" value="Genomic_DNA"/>
</dbReference>
<accession>A0ABY6HXX3</accession>
<evidence type="ECO:0000313" key="3">
    <source>
        <dbReference type="Proteomes" id="UP001208689"/>
    </source>
</evidence>
<protein>
    <submittedName>
        <fullName evidence="2">Phosphoribosylformylglycinamidine cyclo-ligase</fullName>
        <ecNumber evidence="2">6.3.3.1</ecNumber>
    </submittedName>
</protein>
<dbReference type="InterPro" id="IPR004733">
    <property type="entry name" value="PurM_cligase"/>
</dbReference>
<sequence length="395" mass="44048">MTPNEKPSYEALGVSSQKEDVHSALKNIDQGLYPDAFCKIIPDIALDPAYCSLVHADGAGTKSALAYMMYKETGNLKYFQGIVQDSVVMNVDDVLCVGANSQFLLSNTIGRNKKLISGEIISTIIQAYEHFIHKLQSFGLPISTCGGETADVGDLVRTLIVDSTLVARMKRSDVIHPGNICKGDVIVGFSSFGKSTYEDLPYNSGMGSNGLTLARHGVLNHQYYEKYPECFSPEIDEKWVFFGEHSLHDSVPGTPLTVGEAILSPTRTFTPILMDLFQQDHHQIHTIFHNTGGGQTKCMKFGRGFHYIKDNMFEIPPFFKLIQESSNTPWDEMHRVFNMGHRMEIICAEEYAKDIVIPATRKYGVESKIVGHVELNSDPTKNRLDIINSKGTYNY</sequence>
<keyword evidence="3" id="KW-1185">Reference proteome</keyword>
<name>A0ABY6HXX3_9ARCH</name>
<dbReference type="InterPro" id="IPR036921">
    <property type="entry name" value="PurM-like_N_sf"/>
</dbReference>
<dbReference type="Proteomes" id="UP001208689">
    <property type="component" value="Chromosome"/>
</dbReference>
<dbReference type="Pfam" id="PF00586">
    <property type="entry name" value="AIRS"/>
    <property type="match status" value="1"/>
</dbReference>
<dbReference type="GO" id="GO:0004641">
    <property type="term" value="F:phosphoribosylformylglycinamidine cyclo-ligase activity"/>
    <property type="evidence" value="ECO:0007669"/>
    <property type="project" value="UniProtKB-EC"/>
</dbReference>
<reference evidence="2" key="1">
    <citation type="submission" date="2022-09" db="EMBL/GenBank/DDBJ databases">
        <title>Actin cytoskeleton and complex cell architecture in an #Asgard archaeon.</title>
        <authorList>
            <person name="Ponce Toledo R.I."/>
            <person name="Schleper C."/>
            <person name="Rodrigues Oliveira T."/>
            <person name="Wollweber F."/>
            <person name="Xu J."/>
            <person name="Rittmann S."/>
            <person name="Klingl A."/>
            <person name="Pilhofer M."/>
        </authorList>
    </citation>
    <scope>NUCLEOTIDE SEQUENCE</scope>
    <source>
        <strain evidence="2">B-35</strain>
    </source>
</reference>
<evidence type="ECO:0000259" key="1">
    <source>
        <dbReference type="Pfam" id="PF00586"/>
    </source>
</evidence>
<dbReference type="SUPFAM" id="SSF55326">
    <property type="entry name" value="PurM N-terminal domain-like"/>
    <property type="match status" value="1"/>
</dbReference>
<dbReference type="PANTHER" id="PTHR10520:SF12">
    <property type="entry name" value="TRIFUNCTIONAL PURINE BIOSYNTHETIC PROTEIN ADENOSINE-3"/>
    <property type="match status" value="1"/>
</dbReference>
<organism evidence="2 3">
    <name type="scientific">Candidatus Lokiarchaeum ossiferum</name>
    <dbReference type="NCBI Taxonomy" id="2951803"/>
    <lineage>
        <taxon>Archaea</taxon>
        <taxon>Promethearchaeati</taxon>
        <taxon>Promethearchaeota</taxon>
        <taxon>Promethearchaeia</taxon>
        <taxon>Promethearchaeales</taxon>
        <taxon>Promethearchaeaceae</taxon>
        <taxon>Candidatus Lokiarchaeum</taxon>
    </lineage>
</organism>
<dbReference type="SUPFAM" id="SSF56042">
    <property type="entry name" value="PurM C-terminal domain-like"/>
    <property type="match status" value="1"/>
</dbReference>
<dbReference type="Gene3D" id="3.30.1330.10">
    <property type="entry name" value="PurM-like, N-terminal domain"/>
    <property type="match status" value="1"/>
</dbReference>
<dbReference type="InterPro" id="IPR036676">
    <property type="entry name" value="PurM-like_C_sf"/>
</dbReference>
<dbReference type="InterPro" id="IPR016188">
    <property type="entry name" value="PurM-like_N"/>
</dbReference>
<gene>
    <name evidence="2" type="ORF">NEF87_003997</name>
</gene>
<dbReference type="Gene3D" id="3.90.650.10">
    <property type="entry name" value="PurM-like C-terminal domain"/>
    <property type="match status" value="1"/>
</dbReference>
<dbReference type="EC" id="6.3.3.1" evidence="2"/>
<dbReference type="PANTHER" id="PTHR10520">
    <property type="entry name" value="TRIFUNCTIONAL PURINE BIOSYNTHETIC PROTEIN ADENOSINE-3-RELATED"/>
    <property type="match status" value="1"/>
</dbReference>
<proteinExistence type="predicted"/>
<evidence type="ECO:0000313" key="2">
    <source>
        <dbReference type="EMBL" id="UYP47712.1"/>
    </source>
</evidence>
<feature type="domain" description="PurM-like N-terminal" evidence="1">
    <location>
        <begin position="47"/>
        <end position="167"/>
    </location>
</feature>